<reference evidence="1" key="1">
    <citation type="submission" date="2021-01" db="EMBL/GenBank/DDBJ databases">
        <authorList>
            <person name="Corre E."/>
            <person name="Pelletier E."/>
            <person name="Niang G."/>
            <person name="Scheremetjew M."/>
            <person name="Finn R."/>
            <person name="Kale V."/>
            <person name="Holt S."/>
            <person name="Cochrane G."/>
            <person name="Meng A."/>
            <person name="Brown T."/>
            <person name="Cohen L."/>
        </authorList>
    </citation>
    <scope>NUCLEOTIDE SEQUENCE</scope>
    <source>
        <strain evidence="1">Pop2</strain>
    </source>
</reference>
<protein>
    <submittedName>
        <fullName evidence="1">Uncharacterized protein</fullName>
    </submittedName>
</protein>
<sequence length="150" mass="16775">MRNLDTNLNSLAYEERDIENNKSITATNDPLPPVATLVGDQFLHPSYFLWDTEKSKMIEWTPALIKKYNPKHMDITDGTVSHVSASQPPGLPKGKKVFEYKAKNNGPGKGVHRDLMDEVQLIHTILKDMCHVVNNAGVSTSADIVRHARV</sequence>
<gene>
    <name evidence="1" type="ORF">DBRI1063_LOCUS5799</name>
</gene>
<evidence type="ECO:0000313" key="1">
    <source>
        <dbReference type="EMBL" id="CAD9320150.1"/>
    </source>
</evidence>
<dbReference type="AlphaFoldDB" id="A0A7S1YV21"/>
<organism evidence="1">
    <name type="scientific">Ditylum brightwellii</name>
    <dbReference type="NCBI Taxonomy" id="49249"/>
    <lineage>
        <taxon>Eukaryota</taxon>
        <taxon>Sar</taxon>
        <taxon>Stramenopiles</taxon>
        <taxon>Ochrophyta</taxon>
        <taxon>Bacillariophyta</taxon>
        <taxon>Mediophyceae</taxon>
        <taxon>Lithodesmiophycidae</taxon>
        <taxon>Lithodesmiales</taxon>
        <taxon>Lithodesmiaceae</taxon>
        <taxon>Ditylum</taxon>
    </lineage>
</organism>
<proteinExistence type="predicted"/>
<name>A0A7S1YV21_9STRA</name>
<dbReference type="EMBL" id="HBGN01009030">
    <property type="protein sequence ID" value="CAD9320150.1"/>
    <property type="molecule type" value="Transcribed_RNA"/>
</dbReference>
<accession>A0A7S1YV21</accession>